<comment type="caution">
    <text evidence="3">The sequence shown here is derived from an EMBL/GenBank/DDBJ whole genome shotgun (WGS) entry which is preliminary data.</text>
</comment>
<evidence type="ECO:0000256" key="1">
    <source>
        <dbReference type="SAM" id="MobiDB-lite"/>
    </source>
</evidence>
<feature type="region of interest" description="Disordered" evidence="1">
    <location>
        <begin position="109"/>
        <end position="186"/>
    </location>
</feature>
<reference evidence="3 4" key="1">
    <citation type="submission" date="2023-01" db="EMBL/GenBank/DDBJ databases">
        <title>Analysis of 21 Apiospora genomes using comparative genomics revels a genus with tremendous synthesis potential of carbohydrate active enzymes and secondary metabolites.</title>
        <authorList>
            <person name="Sorensen T."/>
        </authorList>
    </citation>
    <scope>NUCLEOTIDE SEQUENCE [LARGE SCALE GENOMIC DNA]</scope>
    <source>
        <strain evidence="3 4">CBS 135458</strain>
    </source>
</reference>
<dbReference type="GeneID" id="92098669"/>
<name>A0ABR1T3K8_9PEZI</name>
<keyword evidence="2" id="KW-0732">Signal</keyword>
<feature type="signal peptide" evidence="2">
    <location>
        <begin position="1"/>
        <end position="24"/>
    </location>
</feature>
<gene>
    <name evidence="3" type="ORF">PG994_014197</name>
</gene>
<feature type="compositionally biased region" description="Polar residues" evidence="1">
    <location>
        <begin position="143"/>
        <end position="153"/>
    </location>
</feature>
<keyword evidence="4" id="KW-1185">Reference proteome</keyword>
<accession>A0ABR1T3K8</accession>
<evidence type="ECO:0000256" key="2">
    <source>
        <dbReference type="SAM" id="SignalP"/>
    </source>
</evidence>
<feature type="compositionally biased region" description="Polar residues" evidence="1">
    <location>
        <begin position="109"/>
        <end position="120"/>
    </location>
</feature>
<organism evidence="3 4">
    <name type="scientific">Apiospora phragmitis</name>
    <dbReference type="NCBI Taxonomy" id="2905665"/>
    <lineage>
        <taxon>Eukaryota</taxon>
        <taxon>Fungi</taxon>
        <taxon>Dikarya</taxon>
        <taxon>Ascomycota</taxon>
        <taxon>Pezizomycotina</taxon>
        <taxon>Sordariomycetes</taxon>
        <taxon>Xylariomycetidae</taxon>
        <taxon>Amphisphaeriales</taxon>
        <taxon>Apiosporaceae</taxon>
        <taxon>Apiospora</taxon>
    </lineage>
</organism>
<feature type="compositionally biased region" description="Basic and acidic residues" evidence="1">
    <location>
        <begin position="174"/>
        <end position="186"/>
    </location>
</feature>
<proteinExistence type="predicted"/>
<evidence type="ECO:0008006" key="5">
    <source>
        <dbReference type="Google" id="ProtNLM"/>
    </source>
</evidence>
<dbReference type="EMBL" id="JAQQWL010000015">
    <property type="protein sequence ID" value="KAK8041190.1"/>
    <property type="molecule type" value="Genomic_DNA"/>
</dbReference>
<dbReference type="RefSeq" id="XP_066708735.1">
    <property type="nucleotide sequence ID" value="XM_066865606.1"/>
</dbReference>
<protein>
    <recommendedName>
        <fullName evidence="5">Secreted protein</fullName>
    </recommendedName>
</protein>
<evidence type="ECO:0000313" key="3">
    <source>
        <dbReference type="EMBL" id="KAK8041190.1"/>
    </source>
</evidence>
<sequence length="186" mass="19325">MSSTRKCCLGLLLVLSVTLGLVTAAIPGARNNPTEGQGQAIVDGHNSGISKGLGSASPDTLHRLSHKCFPGSFQHGVFSSDEETVEALQSHDATIASSIVELARRQNDNATASGDATVTSVDPPNDDQGPGNDGKAHGADDNGTATVAVSIRQQADDDRTAANRGIFAYQARGHPRDNHDSQPAHH</sequence>
<dbReference type="Proteomes" id="UP001480595">
    <property type="component" value="Unassembled WGS sequence"/>
</dbReference>
<feature type="region of interest" description="Disordered" evidence="1">
    <location>
        <begin position="28"/>
        <end position="57"/>
    </location>
</feature>
<evidence type="ECO:0000313" key="4">
    <source>
        <dbReference type="Proteomes" id="UP001480595"/>
    </source>
</evidence>
<feature type="chain" id="PRO_5045438172" description="Secreted protein" evidence="2">
    <location>
        <begin position="25"/>
        <end position="186"/>
    </location>
</feature>